<sequence length="243" mass="27575">MKVKKADDYQSWYVQEGDRALLIDPWFDSALVDGKGWFLQRRKEKKTELSQEEMSAVQDIIITAPFEDHLHLKTLKDFPTANLWCSSQVKKILLKKKLENKILELSSNSQLIGNLNVQALPAGFPYNTTAYCLLISNKNGFKVFHEGHVVNKKLIIENNIEADVAILTGEEVKFFGLITLSMNTRKAIEVCKLLKAKKLFITGSNPLKNSGFINNFLKFKKLDNDLLDNNIEVFYDAGSTLSS</sequence>
<dbReference type="PANTHER" id="PTHR36142">
    <property type="entry name" value="METALLO-HYDROLASE/OXIDOREDUCTASE SUPERFAMILY PROTEIN"/>
    <property type="match status" value="1"/>
</dbReference>
<dbReference type="InterPro" id="IPR036866">
    <property type="entry name" value="RibonucZ/Hydroxyglut_hydro"/>
</dbReference>
<accession>A0A937LFT6</accession>
<comment type="caution">
    <text evidence="1">The sequence shown here is derived from an EMBL/GenBank/DDBJ whole genome shotgun (WGS) entry which is preliminary data.</text>
</comment>
<dbReference type="Proteomes" id="UP000744438">
    <property type="component" value="Unassembled WGS sequence"/>
</dbReference>
<evidence type="ECO:0000313" key="2">
    <source>
        <dbReference type="Proteomes" id="UP000744438"/>
    </source>
</evidence>
<proteinExistence type="predicted"/>
<evidence type="ECO:0000313" key="1">
    <source>
        <dbReference type="EMBL" id="MBL6811878.1"/>
    </source>
</evidence>
<dbReference type="Gene3D" id="3.60.15.10">
    <property type="entry name" value="Ribonuclease Z/Hydroxyacylglutathione hydrolase-like"/>
    <property type="match status" value="1"/>
</dbReference>
<dbReference type="EMBL" id="JADHQC010000019">
    <property type="protein sequence ID" value="MBL6811878.1"/>
    <property type="molecule type" value="Genomic_DNA"/>
</dbReference>
<name>A0A937LFT6_9GAMM</name>
<protein>
    <submittedName>
        <fullName evidence="1">MBL fold metallo-hydrolase</fullName>
    </submittedName>
</protein>
<dbReference type="Pfam" id="PF13483">
    <property type="entry name" value="Lactamase_B_3"/>
    <property type="match status" value="1"/>
</dbReference>
<organism evidence="1 2">
    <name type="scientific">SAR86 cluster bacterium</name>
    <dbReference type="NCBI Taxonomy" id="2030880"/>
    <lineage>
        <taxon>Bacteria</taxon>
        <taxon>Pseudomonadati</taxon>
        <taxon>Pseudomonadota</taxon>
        <taxon>Gammaproteobacteria</taxon>
        <taxon>SAR86 cluster</taxon>
    </lineage>
</organism>
<dbReference type="SUPFAM" id="SSF56281">
    <property type="entry name" value="Metallo-hydrolase/oxidoreductase"/>
    <property type="match status" value="1"/>
</dbReference>
<dbReference type="PANTHER" id="PTHR36142:SF2">
    <property type="entry name" value="METALLO-HYDROLASE_OXIDOREDUCTASE SUPERFAMILY PROTEIN"/>
    <property type="match status" value="1"/>
</dbReference>
<gene>
    <name evidence="1" type="ORF">ISQ63_03225</name>
</gene>
<dbReference type="AlphaFoldDB" id="A0A937LFT6"/>
<reference evidence="1" key="1">
    <citation type="submission" date="2020-10" db="EMBL/GenBank/DDBJ databases">
        <title>Microbiome of the Black Sea water column analyzed by genome centric metagenomics.</title>
        <authorList>
            <person name="Cabello-Yeves P.J."/>
            <person name="Callieri C."/>
            <person name="Picazo A."/>
            <person name="Mehrshad M."/>
            <person name="Haro-Moreno J.M."/>
            <person name="Roda-Garcia J."/>
            <person name="Dzembekova N."/>
            <person name="Slabakova V."/>
            <person name="Slabakova N."/>
            <person name="Moncheva S."/>
            <person name="Rodriguez-Valera F."/>
        </authorList>
    </citation>
    <scope>NUCLEOTIDE SEQUENCE</scope>
    <source>
        <strain evidence="1">BS307-5m-G49</strain>
    </source>
</reference>